<gene>
    <name evidence="3" type="ORF">TraAM80_07880</name>
</gene>
<reference evidence="3 4" key="1">
    <citation type="journal article" date="2018" name="BMC Genomics">
        <title>Genomic comparison of Trypanosoma conorhini and Trypanosoma rangeli to Trypanosoma cruzi strains of high and low virulence.</title>
        <authorList>
            <person name="Bradwell K.R."/>
            <person name="Koparde V.N."/>
            <person name="Matveyev A.V."/>
            <person name="Serrano M.G."/>
            <person name="Alves J.M."/>
            <person name="Parikh H."/>
            <person name="Huang B."/>
            <person name="Lee V."/>
            <person name="Espinosa-Alvarez O."/>
            <person name="Ortiz P.A."/>
            <person name="Costa-Martins A.G."/>
            <person name="Teixeira M.M."/>
            <person name="Buck G.A."/>
        </authorList>
    </citation>
    <scope>NUCLEOTIDE SEQUENCE [LARGE SCALE GENOMIC DNA]</scope>
    <source>
        <strain evidence="3 4">AM80</strain>
    </source>
</reference>
<comment type="caution">
    <text evidence="3">The sequence shown here is derived from an EMBL/GenBank/DDBJ whole genome shotgun (WGS) entry which is preliminary data.</text>
</comment>
<dbReference type="SMART" id="SM00884">
    <property type="entry name" value="Cullin_Nedd8"/>
    <property type="match status" value="1"/>
</dbReference>
<dbReference type="InterPro" id="IPR019559">
    <property type="entry name" value="Cullin_neddylation_domain"/>
</dbReference>
<dbReference type="EMBL" id="MKGL01000353">
    <property type="protein sequence ID" value="RNE99974.1"/>
    <property type="molecule type" value="Genomic_DNA"/>
</dbReference>
<name>A0A422N3D1_TRYRA</name>
<accession>A0A422N3D1</accession>
<dbReference type="AlphaFoldDB" id="A0A422N3D1"/>
<sequence length="349" mass="37921">MQRCFDEGKWFDASMLHAMRTFEKRFDGIDNSAVRNNSRHNISSHGSHGSGLFGSREDFEHSDDEDHNAVSQDDHVLDAATTNAAGAGAGSGGAEFRHAFFPASSSFSGAGGVLQQRRLSWSLGCGVLTVVCYAANVHERDPSSSVQLVMPPIGFLLLQAVERYGDSSTTTSMPSPNSCTMEFLHGILPVEVPKPLLAAVLGGLVRHRIVKRTVLANNCSSGGDTGGVSMYSLPASFAGCKKRKVVIDVANALHHWVPYLQDGPDDSKAIVMTVDGILDTERLRKLEAAVVRVMKEKHSLAHSDLFTSVAALLVTHFVVTGPMFKRCVTQLIEREFITRQGRDTYVYLV</sequence>
<keyword evidence="4" id="KW-1185">Reference proteome</keyword>
<evidence type="ECO:0000313" key="4">
    <source>
        <dbReference type="Proteomes" id="UP000283634"/>
    </source>
</evidence>
<evidence type="ECO:0000256" key="1">
    <source>
        <dbReference type="SAM" id="MobiDB-lite"/>
    </source>
</evidence>
<dbReference type="Proteomes" id="UP000283634">
    <property type="component" value="Unassembled WGS sequence"/>
</dbReference>
<protein>
    <recommendedName>
        <fullName evidence="2">Cullin neddylation domain-containing protein</fullName>
    </recommendedName>
</protein>
<dbReference type="Gene3D" id="1.10.10.10">
    <property type="entry name" value="Winged helix-like DNA-binding domain superfamily/Winged helix DNA-binding domain"/>
    <property type="match status" value="1"/>
</dbReference>
<evidence type="ECO:0000259" key="2">
    <source>
        <dbReference type="SMART" id="SM00884"/>
    </source>
</evidence>
<evidence type="ECO:0000313" key="3">
    <source>
        <dbReference type="EMBL" id="RNE99974.1"/>
    </source>
</evidence>
<feature type="region of interest" description="Disordered" evidence="1">
    <location>
        <begin position="37"/>
        <end position="69"/>
    </location>
</feature>
<dbReference type="OrthoDB" id="27073at2759"/>
<proteinExistence type="predicted"/>
<feature type="domain" description="Cullin neddylation" evidence="2">
    <location>
        <begin position="278"/>
        <end position="345"/>
    </location>
</feature>
<dbReference type="InterPro" id="IPR036390">
    <property type="entry name" value="WH_DNA-bd_sf"/>
</dbReference>
<dbReference type="RefSeq" id="XP_029235504.1">
    <property type="nucleotide sequence ID" value="XM_029384651.1"/>
</dbReference>
<dbReference type="GeneID" id="40331813"/>
<organism evidence="3 4">
    <name type="scientific">Trypanosoma rangeli</name>
    <dbReference type="NCBI Taxonomy" id="5698"/>
    <lineage>
        <taxon>Eukaryota</taxon>
        <taxon>Discoba</taxon>
        <taxon>Euglenozoa</taxon>
        <taxon>Kinetoplastea</taxon>
        <taxon>Metakinetoplastina</taxon>
        <taxon>Trypanosomatida</taxon>
        <taxon>Trypanosomatidae</taxon>
        <taxon>Trypanosoma</taxon>
        <taxon>Herpetosoma</taxon>
    </lineage>
</organism>
<dbReference type="VEuPathDB" id="TriTrypDB:TRSC58_06477"/>
<dbReference type="InterPro" id="IPR036388">
    <property type="entry name" value="WH-like_DNA-bd_sf"/>
</dbReference>
<dbReference type="Pfam" id="PF10557">
    <property type="entry name" value="Cullin_Nedd8"/>
    <property type="match status" value="1"/>
</dbReference>
<dbReference type="SUPFAM" id="SSF46785">
    <property type="entry name" value="Winged helix' DNA-binding domain"/>
    <property type="match status" value="1"/>
</dbReference>
<feature type="compositionally biased region" description="Low complexity" evidence="1">
    <location>
        <begin position="37"/>
        <end position="47"/>
    </location>
</feature>